<reference evidence="2" key="1">
    <citation type="submission" date="2019-10" db="EMBL/GenBank/DDBJ databases">
        <title>Draft genome sequece of Microseira wollei NIES-4236.</title>
        <authorList>
            <person name="Yamaguchi H."/>
            <person name="Suzuki S."/>
            <person name="Kawachi M."/>
        </authorList>
    </citation>
    <scope>NUCLEOTIDE SEQUENCE</scope>
    <source>
        <strain evidence="2">NIES-4236</strain>
    </source>
</reference>
<dbReference type="Proteomes" id="UP001050975">
    <property type="component" value="Unassembled WGS sequence"/>
</dbReference>
<evidence type="ECO:0000313" key="3">
    <source>
        <dbReference type="Proteomes" id="UP001050975"/>
    </source>
</evidence>
<dbReference type="AlphaFoldDB" id="A0AAV3XHW8"/>
<evidence type="ECO:0000313" key="2">
    <source>
        <dbReference type="EMBL" id="GET40027.1"/>
    </source>
</evidence>
<accession>A0AAV3XHW8</accession>
<keyword evidence="1" id="KW-1133">Transmembrane helix</keyword>
<gene>
    <name evidence="2" type="ORF">MiSe_48350</name>
</gene>
<sequence>MKVNPCAVGARHYQYFGLSLLFTHAVPLLFKHLNPTVNIQAKI</sequence>
<dbReference type="EMBL" id="BLAY01000080">
    <property type="protein sequence ID" value="GET40027.1"/>
    <property type="molecule type" value="Genomic_DNA"/>
</dbReference>
<protein>
    <submittedName>
        <fullName evidence="2">Uncharacterized protein</fullName>
    </submittedName>
</protein>
<comment type="caution">
    <text evidence="2">The sequence shown here is derived from an EMBL/GenBank/DDBJ whole genome shotgun (WGS) entry which is preliminary data.</text>
</comment>
<feature type="transmembrane region" description="Helical" evidence="1">
    <location>
        <begin position="12"/>
        <end position="30"/>
    </location>
</feature>
<dbReference type="RefSeq" id="WP_264196687.1">
    <property type="nucleotide sequence ID" value="NZ_BLAY01000080.1"/>
</dbReference>
<keyword evidence="3" id="KW-1185">Reference proteome</keyword>
<name>A0AAV3XHW8_9CYAN</name>
<proteinExistence type="predicted"/>
<evidence type="ECO:0000256" key="1">
    <source>
        <dbReference type="SAM" id="Phobius"/>
    </source>
</evidence>
<keyword evidence="1" id="KW-0472">Membrane</keyword>
<organism evidence="2 3">
    <name type="scientific">Microseira wollei NIES-4236</name>
    <dbReference type="NCBI Taxonomy" id="2530354"/>
    <lineage>
        <taxon>Bacteria</taxon>
        <taxon>Bacillati</taxon>
        <taxon>Cyanobacteriota</taxon>
        <taxon>Cyanophyceae</taxon>
        <taxon>Oscillatoriophycideae</taxon>
        <taxon>Aerosakkonematales</taxon>
        <taxon>Aerosakkonemataceae</taxon>
        <taxon>Microseira</taxon>
    </lineage>
</organism>
<keyword evidence="1" id="KW-0812">Transmembrane</keyword>